<sequence length="363" mass="39186">MSTGYIVFETGEIFEGEWIGAEVETSGEVVFNTGMTGYQEMITDPSYKGQILTYSYPLIGNYGANGIDNESGSPSVQGVLTGESCLDYCHFEAVGGFSDYLQQHGVPGLTGVDTRAVVKAVRSRPTVRAVITKNPDTVSFEETEFPDGESLVPSVSVSEPHHTSGGSPHVVLMDYGHKHSIYHALIDAGCSVTVMPYNSSAEAVRGVNPDGVLFSNGPGDPMDLEEQFENIRSITKDYPSLGICLGHQLIALAYGASSEKMLFGHRGSNHPVKYLPDGSVHMTSQNHGYVISENSLDSTPFQPTFINVNDKSVEGMKHKELPVETVQFHPEAHPGPSDTHFIFQSFIEALTTGGRKPCTTASL</sequence>
<feature type="binding site" evidence="8">
    <location>
        <position position="245"/>
    </location>
    <ligand>
        <name>L-glutamine</name>
        <dbReference type="ChEBI" id="CHEBI:58359"/>
    </ligand>
</feature>
<dbReference type="Gene3D" id="3.50.30.20">
    <property type="entry name" value="Carbamoyl-phosphate synthase small subunit, N-terminal domain"/>
    <property type="match status" value="1"/>
</dbReference>
<feature type="binding site" evidence="8">
    <location>
        <position position="217"/>
    </location>
    <ligand>
        <name>L-glutamine</name>
        <dbReference type="ChEBI" id="CHEBI:58359"/>
    </ligand>
</feature>
<dbReference type="NCBIfam" id="TIGR01368">
    <property type="entry name" value="CPSaseIIsmall"/>
    <property type="match status" value="1"/>
</dbReference>
<evidence type="ECO:0000256" key="4">
    <source>
        <dbReference type="ARBA" id="ARBA00022741"/>
    </source>
</evidence>
<keyword evidence="6 8" id="KW-0315">Glutamine amidotransferase</keyword>
<evidence type="ECO:0000256" key="6">
    <source>
        <dbReference type="ARBA" id="ARBA00022962"/>
    </source>
</evidence>
<comment type="catalytic activity">
    <reaction evidence="7 8">
        <text>hydrogencarbonate + L-glutamine + 2 ATP + H2O = carbamoyl phosphate + L-glutamate + 2 ADP + phosphate + 2 H(+)</text>
        <dbReference type="Rhea" id="RHEA:18633"/>
        <dbReference type="ChEBI" id="CHEBI:15377"/>
        <dbReference type="ChEBI" id="CHEBI:15378"/>
        <dbReference type="ChEBI" id="CHEBI:17544"/>
        <dbReference type="ChEBI" id="CHEBI:29985"/>
        <dbReference type="ChEBI" id="CHEBI:30616"/>
        <dbReference type="ChEBI" id="CHEBI:43474"/>
        <dbReference type="ChEBI" id="CHEBI:58228"/>
        <dbReference type="ChEBI" id="CHEBI:58359"/>
        <dbReference type="ChEBI" id="CHEBI:456216"/>
        <dbReference type="EC" id="6.3.5.5"/>
    </reaction>
</comment>
<evidence type="ECO:0000256" key="7">
    <source>
        <dbReference type="ARBA" id="ARBA00048816"/>
    </source>
</evidence>
<feature type="domain" description="Carbamoyl-phosphate synthase small subunit N-terminal" evidence="9">
    <location>
        <begin position="2"/>
        <end position="132"/>
    </location>
</feature>
<name>A0A2P6MKY0_ALKUR</name>
<dbReference type="SUPFAM" id="SSF52317">
    <property type="entry name" value="Class I glutamine amidotransferase-like"/>
    <property type="match status" value="1"/>
</dbReference>
<gene>
    <name evidence="8" type="primary">carA</name>
    <name evidence="10" type="ORF">C6I21_03105</name>
</gene>
<dbReference type="InterPro" id="IPR029062">
    <property type="entry name" value="Class_I_gatase-like"/>
</dbReference>
<evidence type="ECO:0000256" key="1">
    <source>
        <dbReference type="ARBA" id="ARBA00005077"/>
    </source>
</evidence>
<dbReference type="Gene3D" id="3.40.50.880">
    <property type="match status" value="1"/>
</dbReference>
<dbReference type="PANTHER" id="PTHR43418">
    <property type="entry name" value="MULTIFUNCTIONAL TRYPTOPHAN BIOSYNTHESIS PROTEIN-RELATED"/>
    <property type="match status" value="1"/>
</dbReference>
<dbReference type="InterPro" id="IPR036480">
    <property type="entry name" value="CarbP_synth_ssu_N_sf"/>
</dbReference>
<evidence type="ECO:0000256" key="2">
    <source>
        <dbReference type="ARBA" id="ARBA00007800"/>
    </source>
</evidence>
<dbReference type="OrthoDB" id="9804328at2"/>
<keyword evidence="4 8" id="KW-0547">Nucleotide-binding</keyword>
<keyword evidence="8" id="KW-0665">Pyrimidine biosynthesis</keyword>
<dbReference type="RefSeq" id="WP_105957961.1">
    <property type="nucleotide sequence ID" value="NZ_PVNS01000002.1"/>
</dbReference>
<keyword evidence="3 8" id="KW-0436">Ligase</keyword>
<dbReference type="SUPFAM" id="SSF52021">
    <property type="entry name" value="Carbamoyl phosphate synthetase, small subunit N-terminal domain"/>
    <property type="match status" value="1"/>
</dbReference>
<feature type="active site" description="Nucleophile" evidence="8">
    <location>
        <position position="244"/>
    </location>
</feature>
<comment type="pathway">
    <text evidence="1 8">Amino-acid biosynthesis; L-arginine biosynthesis; carbamoyl phosphate from bicarbonate: step 1/1.</text>
</comment>
<feature type="region of interest" description="CPSase" evidence="8">
    <location>
        <begin position="1"/>
        <end position="168"/>
    </location>
</feature>
<dbReference type="CDD" id="cd01744">
    <property type="entry name" value="GATase1_CPSase"/>
    <property type="match status" value="1"/>
</dbReference>
<feature type="binding site" evidence="8">
    <location>
        <position position="219"/>
    </location>
    <ligand>
        <name>L-glutamine</name>
        <dbReference type="ChEBI" id="CHEBI:58359"/>
    </ligand>
</feature>
<evidence type="ECO:0000256" key="3">
    <source>
        <dbReference type="ARBA" id="ARBA00022598"/>
    </source>
</evidence>
<dbReference type="GO" id="GO:0006541">
    <property type="term" value="P:glutamine metabolic process"/>
    <property type="evidence" value="ECO:0007669"/>
    <property type="project" value="InterPro"/>
</dbReference>
<dbReference type="EMBL" id="PVNS01000002">
    <property type="protein sequence ID" value="PRO66925.1"/>
    <property type="molecule type" value="Genomic_DNA"/>
</dbReference>
<dbReference type="GO" id="GO:0044205">
    <property type="term" value="P:'de novo' UMP biosynthetic process"/>
    <property type="evidence" value="ECO:0007669"/>
    <property type="project" value="UniProtKB-UniRule"/>
</dbReference>
<dbReference type="GO" id="GO:0005524">
    <property type="term" value="F:ATP binding"/>
    <property type="evidence" value="ECO:0007669"/>
    <property type="project" value="UniProtKB-UniRule"/>
</dbReference>
<dbReference type="SMART" id="SM01097">
    <property type="entry name" value="CPSase_sm_chain"/>
    <property type="match status" value="1"/>
</dbReference>
<dbReference type="InterPro" id="IPR006274">
    <property type="entry name" value="CarbamoylP_synth_ssu"/>
</dbReference>
<dbReference type="AlphaFoldDB" id="A0A2P6MKY0"/>
<keyword evidence="11" id="KW-1185">Reference proteome</keyword>
<dbReference type="PRINTS" id="PR00097">
    <property type="entry name" value="ANTSNTHASEII"/>
</dbReference>
<dbReference type="Pfam" id="PF00117">
    <property type="entry name" value="GATase"/>
    <property type="match status" value="1"/>
</dbReference>
<comment type="similarity">
    <text evidence="2 8">Belongs to the CarA family.</text>
</comment>
<keyword evidence="8" id="KW-0055">Arginine biosynthesis</keyword>
<comment type="caution">
    <text evidence="10">The sequence shown here is derived from an EMBL/GenBank/DDBJ whole genome shotgun (WGS) entry which is preliminary data.</text>
</comment>
<dbReference type="GO" id="GO:0004088">
    <property type="term" value="F:carbamoyl-phosphate synthase (glutamine-hydrolyzing) activity"/>
    <property type="evidence" value="ECO:0007669"/>
    <property type="project" value="UniProtKB-UniRule"/>
</dbReference>
<dbReference type="NCBIfam" id="NF009475">
    <property type="entry name" value="PRK12838.1"/>
    <property type="match status" value="1"/>
</dbReference>
<keyword evidence="8" id="KW-0028">Amino-acid biosynthesis</keyword>
<feature type="active site" evidence="8">
    <location>
        <position position="331"/>
    </location>
</feature>
<keyword evidence="5 8" id="KW-0067">ATP-binding</keyword>
<dbReference type="UniPathway" id="UPA00068">
    <property type="reaction ID" value="UER00171"/>
</dbReference>
<reference evidence="10 11" key="1">
    <citation type="submission" date="2018-03" db="EMBL/GenBank/DDBJ databases">
        <title>Bacillus urumqiensis sp. nov., a moderately haloalkaliphilic bacterium isolated from a salt lake.</title>
        <authorList>
            <person name="Zhao B."/>
            <person name="Liao Z."/>
        </authorList>
    </citation>
    <scope>NUCLEOTIDE SEQUENCE [LARGE SCALE GENOMIC DNA]</scope>
    <source>
        <strain evidence="10 11">BZ-SZ-XJ18</strain>
    </source>
</reference>
<dbReference type="PRINTS" id="PR00099">
    <property type="entry name" value="CPSGATASE"/>
</dbReference>
<dbReference type="Pfam" id="PF00988">
    <property type="entry name" value="CPSase_sm_chain"/>
    <property type="match status" value="1"/>
</dbReference>
<evidence type="ECO:0000313" key="10">
    <source>
        <dbReference type="EMBL" id="PRO66925.1"/>
    </source>
</evidence>
<dbReference type="GO" id="GO:0004359">
    <property type="term" value="F:glutaminase activity"/>
    <property type="evidence" value="ECO:0007669"/>
    <property type="project" value="RHEA"/>
</dbReference>
<dbReference type="PRINTS" id="PR00096">
    <property type="entry name" value="GATASE"/>
</dbReference>
<dbReference type="InterPro" id="IPR017926">
    <property type="entry name" value="GATASE"/>
</dbReference>
<feature type="active site" evidence="8">
    <location>
        <position position="329"/>
    </location>
</feature>
<dbReference type="PANTHER" id="PTHR43418:SF7">
    <property type="entry name" value="CARBAMOYL-PHOSPHATE SYNTHASE SMALL CHAIN"/>
    <property type="match status" value="1"/>
</dbReference>
<dbReference type="InterPro" id="IPR035686">
    <property type="entry name" value="CPSase_GATase1"/>
</dbReference>
<feature type="binding site" evidence="8">
    <location>
        <position position="248"/>
    </location>
    <ligand>
        <name>L-glutamine</name>
        <dbReference type="ChEBI" id="CHEBI:58359"/>
    </ligand>
</feature>
<protein>
    <recommendedName>
        <fullName evidence="8">Carbamoyl phosphate synthase small chain</fullName>
        <ecNumber evidence="8">6.3.5.5</ecNumber>
    </recommendedName>
    <alternativeName>
        <fullName evidence="8">Carbamoyl phosphate synthetase glutamine chain</fullName>
    </alternativeName>
</protein>
<evidence type="ECO:0000256" key="5">
    <source>
        <dbReference type="ARBA" id="ARBA00022840"/>
    </source>
</evidence>
<dbReference type="InterPro" id="IPR050472">
    <property type="entry name" value="Anth_synth/Amidotransfase"/>
</dbReference>
<comment type="function">
    <text evidence="8">Small subunit of the glutamine-dependent carbamoyl phosphate synthetase (CPSase). CPSase catalyzes the formation of carbamoyl phosphate from the ammonia moiety of glutamine, carbonate, and phosphate donated by ATP, constituting the first step of 2 biosynthetic pathways, one leading to arginine and/or urea and the other to pyrimidine nucleotides. The small subunit (glutamine amidotransferase) binds and cleaves glutamine to supply the large subunit with the substrate ammonia.</text>
</comment>
<dbReference type="GO" id="GO:0006526">
    <property type="term" value="P:L-arginine biosynthetic process"/>
    <property type="evidence" value="ECO:0007669"/>
    <property type="project" value="UniProtKB-UniRule"/>
</dbReference>
<organism evidence="10 11">
    <name type="scientific">Alkalicoccus urumqiensis</name>
    <name type="common">Bacillus urumqiensis</name>
    <dbReference type="NCBI Taxonomy" id="1548213"/>
    <lineage>
        <taxon>Bacteria</taxon>
        <taxon>Bacillati</taxon>
        <taxon>Bacillota</taxon>
        <taxon>Bacilli</taxon>
        <taxon>Bacillales</taxon>
        <taxon>Bacillaceae</taxon>
        <taxon>Alkalicoccus</taxon>
    </lineage>
</organism>
<proteinExistence type="inferred from homology"/>
<feature type="binding site" evidence="8">
    <location>
        <position position="288"/>
    </location>
    <ligand>
        <name>L-glutamine</name>
        <dbReference type="ChEBI" id="CHEBI:58359"/>
    </ligand>
</feature>
<feature type="binding site" evidence="8">
    <location>
        <position position="286"/>
    </location>
    <ligand>
        <name>L-glutamine</name>
        <dbReference type="ChEBI" id="CHEBI:58359"/>
    </ligand>
</feature>
<evidence type="ECO:0000259" key="9">
    <source>
        <dbReference type="SMART" id="SM01097"/>
    </source>
</evidence>
<comment type="subunit">
    <text evidence="8">Composed of two chains; the small (or glutamine) chain promotes the hydrolysis of glutamine to ammonia, which is used by the large (or ammonia) chain to synthesize carbamoyl phosphate. Tetramer of heterodimers (alpha,beta)4.</text>
</comment>
<dbReference type="InterPro" id="IPR002474">
    <property type="entry name" value="CarbamoylP_synth_ssu_N"/>
</dbReference>
<comment type="pathway">
    <text evidence="8">Pyrimidine metabolism; UMP biosynthesis via de novo pathway; (S)-dihydroorotate from bicarbonate: step 1/3.</text>
</comment>
<dbReference type="HAMAP" id="MF_01209">
    <property type="entry name" value="CPSase_S_chain"/>
    <property type="match status" value="1"/>
</dbReference>
<dbReference type="Proteomes" id="UP000243650">
    <property type="component" value="Unassembled WGS sequence"/>
</dbReference>
<accession>A0A2P6MKY0</accession>
<dbReference type="UniPathway" id="UPA00070">
    <property type="reaction ID" value="UER00115"/>
</dbReference>
<evidence type="ECO:0000313" key="11">
    <source>
        <dbReference type="Proteomes" id="UP000243650"/>
    </source>
</evidence>
<comment type="catalytic activity">
    <reaction evidence="8">
        <text>L-glutamine + H2O = L-glutamate + NH4(+)</text>
        <dbReference type="Rhea" id="RHEA:15889"/>
        <dbReference type="ChEBI" id="CHEBI:15377"/>
        <dbReference type="ChEBI" id="CHEBI:28938"/>
        <dbReference type="ChEBI" id="CHEBI:29985"/>
        <dbReference type="ChEBI" id="CHEBI:58359"/>
    </reaction>
</comment>
<dbReference type="GO" id="GO:0006207">
    <property type="term" value="P:'de novo' pyrimidine nucleobase biosynthetic process"/>
    <property type="evidence" value="ECO:0007669"/>
    <property type="project" value="InterPro"/>
</dbReference>
<dbReference type="PROSITE" id="PS51273">
    <property type="entry name" value="GATASE_TYPE_1"/>
    <property type="match status" value="1"/>
</dbReference>
<evidence type="ECO:0000256" key="8">
    <source>
        <dbReference type="HAMAP-Rule" id="MF_01209"/>
    </source>
</evidence>
<feature type="binding site" evidence="8">
    <location>
        <position position="46"/>
    </location>
    <ligand>
        <name>L-glutamine</name>
        <dbReference type="ChEBI" id="CHEBI:58359"/>
    </ligand>
</feature>
<dbReference type="EC" id="6.3.5.5" evidence="8"/>
<feature type="binding site" evidence="8">
    <location>
        <position position="289"/>
    </location>
    <ligand>
        <name>L-glutamine</name>
        <dbReference type="ChEBI" id="CHEBI:58359"/>
    </ligand>
</feature>